<dbReference type="Pfam" id="PF00563">
    <property type="entry name" value="EAL"/>
    <property type="match status" value="1"/>
</dbReference>
<dbReference type="GO" id="GO:0000160">
    <property type="term" value="P:phosphorelay signal transduction system"/>
    <property type="evidence" value="ECO:0007669"/>
    <property type="project" value="InterPro"/>
</dbReference>
<feature type="domain" description="EAL" evidence="3">
    <location>
        <begin position="484"/>
        <end position="730"/>
    </location>
</feature>
<evidence type="ECO:0000259" key="3">
    <source>
        <dbReference type="PROSITE" id="PS50883"/>
    </source>
</evidence>
<dbReference type="eggNOG" id="COG5001">
    <property type="taxonomic scope" value="Bacteria"/>
</dbReference>
<dbReference type="Gene3D" id="3.20.20.450">
    <property type="entry name" value="EAL domain"/>
    <property type="match status" value="1"/>
</dbReference>
<dbReference type="Pfam" id="PF11849">
    <property type="entry name" value="DUF3369"/>
    <property type="match status" value="1"/>
</dbReference>
<dbReference type="CDD" id="cd01948">
    <property type="entry name" value="EAL"/>
    <property type="match status" value="1"/>
</dbReference>
<dbReference type="SUPFAM" id="SSF141868">
    <property type="entry name" value="EAL domain-like"/>
    <property type="match status" value="1"/>
</dbReference>
<dbReference type="InterPro" id="IPR050706">
    <property type="entry name" value="Cyclic-di-GMP_PDE-like"/>
</dbReference>
<name>A0P381_ROSAI</name>
<keyword evidence="1" id="KW-0597">Phosphoprotein</keyword>
<dbReference type="GeneID" id="68849810"/>
<dbReference type="SUPFAM" id="SSF55073">
    <property type="entry name" value="Nucleotide cyclase"/>
    <property type="match status" value="1"/>
</dbReference>
<dbReference type="EMBL" id="AAUW01000029">
    <property type="protein sequence ID" value="EAV40552.1"/>
    <property type="molecule type" value="Genomic_DNA"/>
</dbReference>
<dbReference type="PROSITE" id="PS50110">
    <property type="entry name" value="RESPONSE_REGULATORY"/>
    <property type="match status" value="1"/>
</dbReference>
<comment type="caution">
    <text evidence="4">The sequence shown here is derived from an EMBL/GenBank/DDBJ whole genome shotgun (WGS) entry which is preliminary data.</text>
</comment>
<dbReference type="Gene3D" id="3.30.70.270">
    <property type="match status" value="1"/>
</dbReference>
<dbReference type="InterPro" id="IPR001633">
    <property type="entry name" value="EAL_dom"/>
</dbReference>
<dbReference type="PANTHER" id="PTHR33121">
    <property type="entry name" value="CYCLIC DI-GMP PHOSPHODIESTERASE PDEF"/>
    <property type="match status" value="1"/>
</dbReference>
<evidence type="ECO:0000259" key="2">
    <source>
        <dbReference type="PROSITE" id="PS50110"/>
    </source>
</evidence>
<sequence>MPNLSKQPDSLLVEVVEDCSSVHSRHAAKPWKILVIDDDRDVHEATFYALKEETFFGRPIQLIHVYSASEARARMAEFRDVAVAIIDVVMETQTAGLDLIHDIRKAGLEEMRIVLRTGQPGLAPELSVIARYEIDDYRTKTELNRTRLITVVTSCLRIYNQYHAINSSRKGLEMIIKSARELFRPTNLEMFAWGILLQVAALVNSSPKGLVCVRRSESCVLESEVVCAAGRFLHFTGRRVSDVPEQEIVKILSSLPDLEEPVLSGNYLFLTISNRSHRKLAAVIELDVPVTETEMALVKLYCGNIKIAFDNISLVERLDELAFLDTTLQVPNLNAFYRSFEACLKHTKRPLSLGLIQIDRFDELIADHGLHLALECLRQMHAALSRLKGLEIVARVGDGTLAILGDPDQLSSEDIQAFLQQSYMIEGMEIAPCCRMLFRNLDKSETFPLEILREAVAALLHERAAGVGKVTHYDQKLRSDIERRNVLKGALKKAVEQHDGILVYMQPKIDLESKTCIGAEALVRWQYGDELIMPGEFIPISESIGATAALTEIVLQKSAEWLKETPREKGFKISINLSMYDLNLPGFARKLLRTIEKAGMPVETFEFEVTEGIAMKNQSTAISQLQMLREAGSTIALDDFGTGYSSLSQLQALPVDVLKIDRSFVGDLTADNARHSMAAIILSTTKALDLQCVAEGIETPEQEQALASLGCTIGQGYLYGKPCPFEVFSF</sequence>
<dbReference type="InterPro" id="IPR043128">
    <property type="entry name" value="Rev_trsase/Diguanyl_cyclase"/>
</dbReference>
<protein>
    <submittedName>
        <fullName evidence="4">Putative diguanylate phosphodiesterase (EAL domain)</fullName>
    </submittedName>
</protein>
<dbReference type="OrthoDB" id="7326651at2"/>
<feature type="modified residue" description="4-aspartylphosphate" evidence="1">
    <location>
        <position position="87"/>
    </location>
</feature>
<dbReference type="PROSITE" id="PS50883">
    <property type="entry name" value="EAL"/>
    <property type="match status" value="1"/>
</dbReference>
<evidence type="ECO:0000313" key="4">
    <source>
        <dbReference type="EMBL" id="EAV40552.1"/>
    </source>
</evidence>
<dbReference type="GO" id="GO:0071111">
    <property type="term" value="F:cyclic-guanylate-specific phosphodiesterase activity"/>
    <property type="evidence" value="ECO:0007669"/>
    <property type="project" value="InterPro"/>
</dbReference>
<evidence type="ECO:0000256" key="1">
    <source>
        <dbReference type="PROSITE-ProRule" id="PRU00169"/>
    </source>
</evidence>
<gene>
    <name evidence="4" type="ORF">SIAM614_21732</name>
</gene>
<reference evidence="4 5" key="1">
    <citation type="submission" date="2006-05" db="EMBL/GenBank/DDBJ databases">
        <authorList>
            <person name="King G."/>
            <person name="Ferriera S."/>
            <person name="Johnson J."/>
            <person name="Kravitz S."/>
            <person name="Beeson K."/>
            <person name="Sutton G."/>
            <person name="Rogers Y.-H."/>
            <person name="Friedman R."/>
            <person name="Frazier M."/>
            <person name="Venter J.C."/>
        </authorList>
    </citation>
    <scope>NUCLEOTIDE SEQUENCE [LARGE SCALE GENOMIC DNA]</scope>
    <source>
        <strain evidence="5">ATCC 25650 / DSM 13394 / JCM 20685 / NBRC 16684 / NCIMB 2208 / IAM 12614 / B1</strain>
    </source>
</reference>
<dbReference type="Gene3D" id="3.40.50.2300">
    <property type="match status" value="1"/>
</dbReference>
<dbReference type="SUPFAM" id="SSF52172">
    <property type="entry name" value="CheY-like"/>
    <property type="match status" value="1"/>
</dbReference>
<dbReference type="InterPro" id="IPR021800">
    <property type="entry name" value="DUF3369"/>
</dbReference>
<dbReference type="RefSeq" id="WP_006939975.1">
    <property type="nucleotide sequence ID" value="NZ_AAUW01000029.1"/>
</dbReference>
<dbReference type="AlphaFoldDB" id="A0P381"/>
<accession>A0P381</accession>
<dbReference type="SMART" id="SM00267">
    <property type="entry name" value="GGDEF"/>
    <property type="match status" value="1"/>
</dbReference>
<dbReference type="PANTHER" id="PTHR33121:SF79">
    <property type="entry name" value="CYCLIC DI-GMP PHOSPHODIESTERASE PDED-RELATED"/>
    <property type="match status" value="1"/>
</dbReference>
<dbReference type="InterPro" id="IPR001789">
    <property type="entry name" value="Sig_transdc_resp-reg_receiver"/>
</dbReference>
<dbReference type="InterPro" id="IPR011006">
    <property type="entry name" value="CheY-like_superfamily"/>
</dbReference>
<feature type="domain" description="Response regulatory" evidence="2">
    <location>
        <begin position="32"/>
        <end position="155"/>
    </location>
</feature>
<dbReference type="InterPro" id="IPR000160">
    <property type="entry name" value="GGDEF_dom"/>
</dbReference>
<evidence type="ECO:0000313" key="5">
    <source>
        <dbReference type="Proteomes" id="UP000004848"/>
    </source>
</evidence>
<dbReference type="SMART" id="SM00052">
    <property type="entry name" value="EAL"/>
    <property type="match status" value="1"/>
</dbReference>
<proteinExistence type="predicted"/>
<dbReference type="Proteomes" id="UP000004848">
    <property type="component" value="Unassembled WGS sequence"/>
</dbReference>
<dbReference type="InterPro" id="IPR035919">
    <property type="entry name" value="EAL_sf"/>
</dbReference>
<dbReference type="InterPro" id="IPR029787">
    <property type="entry name" value="Nucleotide_cyclase"/>
</dbReference>
<organism evidence="4 5">
    <name type="scientific">Roseibium aggregatum (strain ATCC 25650 / DSM 13394 / JCM 20685 / NBRC 16684 / NCIMB 2208 / IAM 12614 / B1)</name>
    <name type="common">Stappia aggregata</name>
    <dbReference type="NCBI Taxonomy" id="384765"/>
    <lineage>
        <taxon>Bacteria</taxon>
        <taxon>Pseudomonadati</taxon>
        <taxon>Pseudomonadota</taxon>
        <taxon>Alphaproteobacteria</taxon>
        <taxon>Hyphomicrobiales</taxon>
        <taxon>Stappiaceae</taxon>
        <taxon>Roseibium</taxon>
    </lineage>
</organism>
<dbReference type="eggNOG" id="COG0784">
    <property type="taxonomic scope" value="Bacteria"/>
</dbReference>